<dbReference type="Gene3D" id="1.20.1250.20">
    <property type="entry name" value="MFS general substrate transporter like domains"/>
    <property type="match status" value="1"/>
</dbReference>
<feature type="transmembrane region" description="Helical" evidence="6">
    <location>
        <begin position="148"/>
        <end position="170"/>
    </location>
</feature>
<dbReference type="Pfam" id="PF07690">
    <property type="entry name" value="MFS_1"/>
    <property type="match status" value="1"/>
</dbReference>
<sequence length="355" mass="36239">MLQKLPILLGIFVVMALSNAVVPVLPDFAEGAALQGVVYSAYFLGAFLTVLPAGLASDRIGSVPLIRAGLLLTLASGVLILLFPSGLPLLAFRVIEGIGAGLFLSAALAWANSQPSAGQLSGYVMAALNLGLVVGLLATGWLDAALDTHLAGIALFTVLAAPTAAMSFVVRESERTGFAKADFAGIVRNYFWLFAAAVVLVGMTGAVAAVYPEYTGNDSSVLALQLATINIATIVAVLVAPRISFRPVPTIRAASLLMAAAVLAGYVTPYAFPVIGALSGVIIVATLAFLAETKIEQGVMTGLFNTASYAGFTFLSALAGLVAGGVGFLAAFLLLAGMAVAVAVPIGRCRCAYRG</sequence>
<accession>A0A0H1QYD4</accession>
<evidence type="ECO:0000256" key="5">
    <source>
        <dbReference type="ARBA" id="ARBA00023136"/>
    </source>
</evidence>
<feature type="transmembrane region" description="Helical" evidence="6">
    <location>
        <begin position="274"/>
        <end position="291"/>
    </location>
</feature>
<dbReference type="AlphaFoldDB" id="A0A0H1QYD4"/>
<evidence type="ECO:0000256" key="6">
    <source>
        <dbReference type="SAM" id="Phobius"/>
    </source>
</evidence>
<evidence type="ECO:0000256" key="3">
    <source>
        <dbReference type="ARBA" id="ARBA00022692"/>
    </source>
</evidence>
<protein>
    <submittedName>
        <fullName evidence="8">MFS transporter</fullName>
    </submittedName>
</protein>
<keyword evidence="3 6" id="KW-0812">Transmembrane</keyword>
<dbReference type="RefSeq" id="WP_048184087.1">
    <property type="nucleotide sequence ID" value="NZ_JXOJ01000003.1"/>
</dbReference>
<dbReference type="GO" id="GO:0005886">
    <property type="term" value="C:plasma membrane"/>
    <property type="evidence" value="ECO:0007669"/>
    <property type="project" value="UniProtKB-SubCell"/>
</dbReference>
<comment type="subcellular location">
    <subcellularLocation>
        <location evidence="1">Cell membrane</location>
        <topology evidence="1">Multi-pass membrane protein</topology>
    </subcellularLocation>
</comment>
<feature type="transmembrane region" description="Helical" evidence="6">
    <location>
        <begin position="90"/>
        <end position="111"/>
    </location>
</feature>
<dbReference type="STRING" id="1550566.SZ63_08155"/>
<feature type="transmembrane region" description="Helical" evidence="6">
    <location>
        <begin position="123"/>
        <end position="142"/>
    </location>
</feature>
<evidence type="ECO:0000313" key="9">
    <source>
        <dbReference type="Proteomes" id="UP000035301"/>
    </source>
</evidence>
<dbReference type="InterPro" id="IPR050189">
    <property type="entry name" value="MFS_Efflux_Transporters"/>
</dbReference>
<proteinExistence type="predicted"/>
<dbReference type="Proteomes" id="UP000035301">
    <property type="component" value="Unassembled WGS sequence"/>
</dbReference>
<name>A0A0H1QYD4_9EURY</name>
<evidence type="ECO:0000256" key="2">
    <source>
        <dbReference type="ARBA" id="ARBA00022475"/>
    </source>
</evidence>
<feature type="transmembrane region" description="Helical" evidence="6">
    <location>
        <begin position="36"/>
        <end position="56"/>
    </location>
</feature>
<keyword evidence="5 6" id="KW-0472">Membrane</keyword>
<dbReference type="InterPro" id="IPR020846">
    <property type="entry name" value="MFS_dom"/>
</dbReference>
<keyword evidence="4 6" id="KW-1133">Transmembrane helix</keyword>
<dbReference type="PANTHER" id="PTHR43124">
    <property type="entry name" value="PURINE EFFLUX PUMP PBUE"/>
    <property type="match status" value="1"/>
</dbReference>
<dbReference type="InterPro" id="IPR011701">
    <property type="entry name" value="MFS"/>
</dbReference>
<feature type="domain" description="Major facilitator superfamily (MFS) profile" evidence="7">
    <location>
        <begin position="1"/>
        <end position="355"/>
    </location>
</feature>
<feature type="transmembrane region" description="Helical" evidence="6">
    <location>
        <begin position="251"/>
        <end position="268"/>
    </location>
</feature>
<dbReference type="PANTHER" id="PTHR43124:SF9">
    <property type="entry name" value="SUGAR TRANSPORT FAMILY PROTEIN"/>
    <property type="match status" value="1"/>
</dbReference>
<dbReference type="InterPro" id="IPR036259">
    <property type="entry name" value="MFS_trans_sf"/>
</dbReference>
<feature type="transmembrane region" description="Helical" evidence="6">
    <location>
        <begin position="303"/>
        <end position="322"/>
    </location>
</feature>
<gene>
    <name evidence="8" type="ORF">SZ63_08155</name>
</gene>
<dbReference type="OrthoDB" id="117970at2157"/>
<keyword evidence="2" id="KW-1003">Cell membrane</keyword>
<evidence type="ECO:0000313" key="8">
    <source>
        <dbReference type="EMBL" id="KLK87958.1"/>
    </source>
</evidence>
<dbReference type="PATRIC" id="fig|1550566.3.peg.1778"/>
<organism evidence="8 9">
    <name type="scientific">Methanoculleus sediminis</name>
    <dbReference type="NCBI Taxonomy" id="1550566"/>
    <lineage>
        <taxon>Archaea</taxon>
        <taxon>Methanobacteriati</taxon>
        <taxon>Methanobacteriota</taxon>
        <taxon>Stenosarchaea group</taxon>
        <taxon>Methanomicrobia</taxon>
        <taxon>Methanomicrobiales</taxon>
        <taxon>Methanomicrobiaceae</taxon>
        <taxon>Methanoculleus</taxon>
    </lineage>
</organism>
<feature type="transmembrane region" description="Helical" evidence="6">
    <location>
        <begin position="328"/>
        <end position="347"/>
    </location>
</feature>
<evidence type="ECO:0000256" key="1">
    <source>
        <dbReference type="ARBA" id="ARBA00004651"/>
    </source>
</evidence>
<evidence type="ECO:0000259" key="7">
    <source>
        <dbReference type="PROSITE" id="PS50850"/>
    </source>
</evidence>
<keyword evidence="9" id="KW-1185">Reference proteome</keyword>
<evidence type="ECO:0000256" key="4">
    <source>
        <dbReference type="ARBA" id="ARBA00022989"/>
    </source>
</evidence>
<dbReference type="SUPFAM" id="SSF103473">
    <property type="entry name" value="MFS general substrate transporter"/>
    <property type="match status" value="1"/>
</dbReference>
<dbReference type="EMBL" id="JXOJ01000003">
    <property type="protein sequence ID" value="KLK87958.1"/>
    <property type="molecule type" value="Genomic_DNA"/>
</dbReference>
<feature type="transmembrane region" description="Helical" evidence="6">
    <location>
        <begin position="222"/>
        <end position="239"/>
    </location>
</feature>
<feature type="transmembrane region" description="Helical" evidence="6">
    <location>
        <begin position="65"/>
        <end position="84"/>
    </location>
</feature>
<reference evidence="8 9" key="1">
    <citation type="journal article" date="2015" name="Int. J. Syst. Evol. Microbiol.">
        <title>Methanoculleus sediminis sp. nov., a methanogen from sediments near a submarine mud volcano.</title>
        <authorList>
            <person name="Chen S.C."/>
            <person name="Chen M.F."/>
            <person name="Lai M.C."/>
            <person name="Weng C.Y."/>
            <person name="Wu S.Y."/>
            <person name="Lin S."/>
            <person name="Yang T.F."/>
            <person name="Chen P.C."/>
        </authorList>
    </citation>
    <scope>NUCLEOTIDE SEQUENCE [LARGE SCALE GENOMIC DNA]</scope>
    <source>
        <strain evidence="8 9">S3Fa</strain>
    </source>
</reference>
<dbReference type="PROSITE" id="PS50850">
    <property type="entry name" value="MFS"/>
    <property type="match status" value="1"/>
</dbReference>
<feature type="transmembrane region" description="Helical" evidence="6">
    <location>
        <begin position="190"/>
        <end position="210"/>
    </location>
</feature>
<comment type="caution">
    <text evidence="8">The sequence shown here is derived from an EMBL/GenBank/DDBJ whole genome shotgun (WGS) entry which is preliminary data.</text>
</comment>
<dbReference type="GO" id="GO:0022857">
    <property type="term" value="F:transmembrane transporter activity"/>
    <property type="evidence" value="ECO:0007669"/>
    <property type="project" value="InterPro"/>
</dbReference>